<sequence>MAEIVDIENIENIEENKKENNENPIMDATNKYYMLKSKYHHDYEKEKKEIMYGKKTNKLSWKDKRFEFKKIVPKCVNCQRRVGSIFETKINDEFERVLKAMCGDRKDPCPFDIEINLGVTYDLRDLMNENEEETRKFKHQIILDKNDFLFGYIDSEQAVEKFDEIKNEINGSIESSEYYMSLLNDKIYNVDKKNNLKKIQTEVYTNISNIKKYADEYKKTHNKQFMSDIARIYYQDMTPRLKEIMEEKYAASYVDKENNINLLIQEPISFENVEYTLGDTGVIKMKFGASSSGKKDKSRKSRRGEPKNVSRKKVVIEEGESLSL</sequence>
<evidence type="ECO:0000256" key="1">
    <source>
        <dbReference type="SAM" id="MobiDB-lite"/>
    </source>
</evidence>
<dbReference type="EMBL" id="MN739916">
    <property type="protein sequence ID" value="QHT77126.1"/>
    <property type="molecule type" value="Genomic_DNA"/>
</dbReference>
<organism evidence="2">
    <name type="scientific">viral metagenome</name>
    <dbReference type="NCBI Taxonomy" id="1070528"/>
    <lineage>
        <taxon>unclassified sequences</taxon>
        <taxon>metagenomes</taxon>
        <taxon>organismal metagenomes</taxon>
    </lineage>
</organism>
<evidence type="ECO:0000313" key="2">
    <source>
        <dbReference type="EMBL" id="QHT77126.1"/>
    </source>
</evidence>
<proteinExistence type="predicted"/>
<protein>
    <submittedName>
        <fullName evidence="2">Uncharacterized protein</fullName>
    </submittedName>
</protein>
<name>A0A6C0HAA0_9ZZZZ</name>
<dbReference type="AlphaFoldDB" id="A0A6C0HAA0"/>
<feature type="region of interest" description="Disordered" evidence="1">
    <location>
        <begin position="288"/>
        <end position="324"/>
    </location>
</feature>
<reference evidence="2" key="1">
    <citation type="journal article" date="2020" name="Nature">
        <title>Giant virus diversity and host interactions through global metagenomics.</title>
        <authorList>
            <person name="Schulz F."/>
            <person name="Roux S."/>
            <person name="Paez-Espino D."/>
            <person name="Jungbluth S."/>
            <person name="Walsh D.A."/>
            <person name="Denef V.J."/>
            <person name="McMahon K.D."/>
            <person name="Konstantinidis K.T."/>
            <person name="Eloe-Fadrosh E.A."/>
            <person name="Kyrpides N.C."/>
            <person name="Woyke T."/>
        </authorList>
    </citation>
    <scope>NUCLEOTIDE SEQUENCE</scope>
    <source>
        <strain evidence="2">GVMAG-M-3300023179-86</strain>
    </source>
</reference>
<accession>A0A6C0HAA0</accession>